<dbReference type="AlphaFoldDB" id="A0A6A6HFZ3"/>
<dbReference type="InterPro" id="IPR003140">
    <property type="entry name" value="PLipase/COase/thioEstase"/>
</dbReference>
<organism evidence="3 4">
    <name type="scientific">Viridothelium virens</name>
    <name type="common">Speckled blister lichen</name>
    <name type="synonym">Trypethelium virens</name>
    <dbReference type="NCBI Taxonomy" id="1048519"/>
    <lineage>
        <taxon>Eukaryota</taxon>
        <taxon>Fungi</taxon>
        <taxon>Dikarya</taxon>
        <taxon>Ascomycota</taxon>
        <taxon>Pezizomycotina</taxon>
        <taxon>Dothideomycetes</taxon>
        <taxon>Dothideomycetes incertae sedis</taxon>
        <taxon>Trypetheliales</taxon>
        <taxon>Trypetheliaceae</taxon>
        <taxon>Viridothelium</taxon>
    </lineage>
</organism>
<dbReference type="Pfam" id="PF02230">
    <property type="entry name" value="Abhydrolase_2"/>
    <property type="match status" value="1"/>
</dbReference>
<gene>
    <name evidence="3" type="ORF">EV356DRAFT_497313</name>
</gene>
<dbReference type="GO" id="GO:0005737">
    <property type="term" value="C:cytoplasm"/>
    <property type="evidence" value="ECO:0007669"/>
    <property type="project" value="TreeGrafter"/>
</dbReference>
<dbReference type="OrthoDB" id="2418081at2759"/>
<evidence type="ECO:0000313" key="3">
    <source>
        <dbReference type="EMBL" id="KAF2237025.1"/>
    </source>
</evidence>
<keyword evidence="4" id="KW-1185">Reference proteome</keyword>
<protein>
    <submittedName>
        <fullName evidence="3">Phospholipase/carboxylesterase family protein-like protein</fullName>
    </submittedName>
</protein>
<dbReference type="GO" id="GO:0052689">
    <property type="term" value="F:carboxylic ester hydrolase activity"/>
    <property type="evidence" value="ECO:0007669"/>
    <property type="project" value="TreeGrafter"/>
</dbReference>
<comment type="similarity">
    <text evidence="1">Belongs to the AB hydrolase superfamily. AB hydrolase 2 family.</text>
</comment>
<evidence type="ECO:0000256" key="1">
    <source>
        <dbReference type="ARBA" id="ARBA00006499"/>
    </source>
</evidence>
<dbReference type="EMBL" id="ML991782">
    <property type="protein sequence ID" value="KAF2237025.1"/>
    <property type="molecule type" value="Genomic_DNA"/>
</dbReference>
<dbReference type="InterPro" id="IPR050565">
    <property type="entry name" value="LYPA1-2/EST-like"/>
</dbReference>
<reference evidence="3" key="1">
    <citation type="journal article" date="2020" name="Stud. Mycol.">
        <title>101 Dothideomycetes genomes: a test case for predicting lifestyles and emergence of pathogens.</title>
        <authorList>
            <person name="Haridas S."/>
            <person name="Albert R."/>
            <person name="Binder M."/>
            <person name="Bloem J."/>
            <person name="Labutti K."/>
            <person name="Salamov A."/>
            <person name="Andreopoulos B."/>
            <person name="Baker S."/>
            <person name="Barry K."/>
            <person name="Bills G."/>
            <person name="Bluhm B."/>
            <person name="Cannon C."/>
            <person name="Castanera R."/>
            <person name="Culley D."/>
            <person name="Daum C."/>
            <person name="Ezra D."/>
            <person name="Gonzalez J."/>
            <person name="Henrissat B."/>
            <person name="Kuo A."/>
            <person name="Liang C."/>
            <person name="Lipzen A."/>
            <person name="Lutzoni F."/>
            <person name="Magnuson J."/>
            <person name="Mondo S."/>
            <person name="Nolan M."/>
            <person name="Ohm R."/>
            <person name="Pangilinan J."/>
            <person name="Park H.-J."/>
            <person name="Ramirez L."/>
            <person name="Alfaro M."/>
            <person name="Sun H."/>
            <person name="Tritt A."/>
            <person name="Yoshinaga Y."/>
            <person name="Zwiers L.-H."/>
            <person name="Turgeon B."/>
            <person name="Goodwin S."/>
            <person name="Spatafora J."/>
            <person name="Crous P."/>
            <person name="Grigoriev I."/>
        </authorList>
    </citation>
    <scope>NUCLEOTIDE SEQUENCE</scope>
    <source>
        <strain evidence="3">Tuck. ex Michener</strain>
    </source>
</reference>
<name>A0A6A6HFZ3_VIRVR</name>
<dbReference type="SUPFAM" id="SSF53474">
    <property type="entry name" value="alpha/beta-Hydrolases"/>
    <property type="match status" value="1"/>
</dbReference>
<accession>A0A6A6HFZ3</accession>
<sequence>MDSFSCSCHTISPSDSHTHTVIFLHGRDSTAEQFEQELFESQASDGRYLRQIFPQFRWIFPKSQVRPSMRFGEEISQWFDMWSTEDPHAERQIQLDGLRSSIALIRRVIDVESKLVAPSRIILCGISQGCATAISTLLCGSRMLGGFVGMCGWMPYVNEFSEAPNKLTELHKLRSCLDEAAADAALEALATPIFVARSQDDDVVPIQHSTVMRKCLQDLGMQVTWQEYHTGGHWVHEPQGIDDLVDFMSRTLAAQ</sequence>
<dbReference type="PANTHER" id="PTHR10655:SF63">
    <property type="entry name" value="PHOSPHOLIPASE_CARBOXYLESTERASE_THIOESTERASE DOMAIN-CONTAINING PROTEIN"/>
    <property type="match status" value="1"/>
</dbReference>
<dbReference type="GO" id="GO:0008474">
    <property type="term" value="F:palmitoyl-(protein) hydrolase activity"/>
    <property type="evidence" value="ECO:0007669"/>
    <property type="project" value="TreeGrafter"/>
</dbReference>
<evidence type="ECO:0000313" key="4">
    <source>
        <dbReference type="Proteomes" id="UP000800092"/>
    </source>
</evidence>
<dbReference type="InterPro" id="IPR029058">
    <property type="entry name" value="AB_hydrolase_fold"/>
</dbReference>
<dbReference type="PANTHER" id="PTHR10655">
    <property type="entry name" value="LYSOPHOSPHOLIPASE-RELATED"/>
    <property type="match status" value="1"/>
</dbReference>
<dbReference type="Proteomes" id="UP000800092">
    <property type="component" value="Unassembled WGS sequence"/>
</dbReference>
<evidence type="ECO:0000259" key="2">
    <source>
        <dbReference type="Pfam" id="PF02230"/>
    </source>
</evidence>
<feature type="domain" description="Phospholipase/carboxylesterase/thioesterase" evidence="2">
    <location>
        <begin position="10"/>
        <end position="170"/>
    </location>
</feature>
<proteinExistence type="inferred from homology"/>
<dbReference type="Gene3D" id="3.40.50.1820">
    <property type="entry name" value="alpha/beta hydrolase"/>
    <property type="match status" value="1"/>
</dbReference>